<dbReference type="RefSeq" id="WP_120488350.1">
    <property type="nucleotide sequence ID" value="NZ_CP029149.1"/>
</dbReference>
<dbReference type="AlphaFoldDB" id="A0A6P1QVH7"/>
<evidence type="ECO:0000313" key="1">
    <source>
        <dbReference type="EMBL" id="QHN65033.1"/>
    </source>
</evidence>
<dbReference type="PROSITE" id="PS51257">
    <property type="entry name" value="PROKAR_LIPOPROTEIN"/>
    <property type="match status" value="1"/>
</dbReference>
<name>A0A6P1QVH7_9FLAO</name>
<keyword evidence="2" id="KW-1185">Reference proteome</keyword>
<dbReference type="InterPro" id="IPR045607">
    <property type="entry name" value="DUF6452"/>
</dbReference>
<proteinExistence type="predicted"/>
<accession>A0A6P1QVH7</accession>
<organism evidence="1 2">
    <name type="scientific">Bergeyella cardium</name>
    <dbReference type="NCBI Taxonomy" id="1585976"/>
    <lineage>
        <taxon>Bacteria</taxon>
        <taxon>Pseudomonadati</taxon>
        <taxon>Bacteroidota</taxon>
        <taxon>Flavobacteriia</taxon>
        <taxon>Flavobacteriales</taxon>
        <taxon>Weeksellaceae</taxon>
        <taxon>Bergeyella</taxon>
    </lineage>
</organism>
<sequence>MKKYVFGIIFGLILASCGSDDDICLSGEGTPRMKIKFLNTENNAYKIPKIFVDVDYGNGLKNVINTSNVDSVLIPLRVDRSESTLIRVRTDKDTIGSVLQFYYGTSTQYVSPACGMKLLYNNLSGKIESGNLIKSIQNQQTEINDENLTHYHFIFDAND</sequence>
<gene>
    <name evidence="1" type="ORF">DBX24_03530</name>
</gene>
<evidence type="ECO:0000313" key="2">
    <source>
        <dbReference type="Proteomes" id="UP000464318"/>
    </source>
</evidence>
<dbReference type="Pfam" id="PF20050">
    <property type="entry name" value="DUF6452"/>
    <property type="match status" value="1"/>
</dbReference>
<reference evidence="1 2" key="1">
    <citation type="submission" date="2018-04" db="EMBL/GenBank/DDBJ databases">
        <title>Characteristic and Complete Genome Sequencing of A Novel Member of Infective Endocarditis Causative Bacteria: Bergeyella cardium QL-PH.</title>
        <authorList>
            <person name="Pan H."/>
            <person name="Sun E."/>
            <person name="Zhang Y."/>
        </authorList>
    </citation>
    <scope>NUCLEOTIDE SEQUENCE [LARGE SCALE GENOMIC DNA]</scope>
    <source>
        <strain evidence="1 2">HPQL</strain>
    </source>
</reference>
<protein>
    <submittedName>
        <fullName evidence="1">Uncharacterized protein</fullName>
    </submittedName>
</protein>
<dbReference type="KEGG" id="bcad:DBX24_03530"/>
<dbReference type="EMBL" id="CP029149">
    <property type="protein sequence ID" value="QHN65033.1"/>
    <property type="molecule type" value="Genomic_DNA"/>
</dbReference>
<dbReference type="Proteomes" id="UP000464318">
    <property type="component" value="Chromosome"/>
</dbReference>
<dbReference type="OrthoDB" id="663527at2"/>